<proteinExistence type="predicted"/>
<name>A0A0F5IUB8_9BACT</name>
<gene>
    <name evidence="1" type="ORF">HMPREF1535_03765</name>
</gene>
<protein>
    <submittedName>
        <fullName evidence="1">Uncharacterized protein</fullName>
    </submittedName>
</protein>
<comment type="caution">
    <text evidence="1">The sequence shown here is derived from an EMBL/GenBank/DDBJ whole genome shotgun (WGS) entry which is preliminary data.</text>
</comment>
<dbReference type="Proteomes" id="UP000033047">
    <property type="component" value="Unassembled WGS sequence"/>
</dbReference>
<dbReference type="EMBL" id="AQHV01000020">
    <property type="protein sequence ID" value="KKB49139.1"/>
    <property type="molecule type" value="Genomic_DNA"/>
</dbReference>
<reference evidence="1 2" key="1">
    <citation type="submission" date="2013-04" db="EMBL/GenBank/DDBJ databases">
        <title>The Genome Sequence of Parabacteroides goldsteinii DSM 19448.</title>
        <authorList>
            <consortium name="The Broad Institute Genomics Platform"/>
            <person name="Earl A."/>
            <person name="Ward D."/>
            <person name="Feldgarden M."/>
            <person name="Gevers D."/>
            <person name="Martens E."/>
            <person name="Sakamoto M."/>
            <person name="Benno Y."/>
            <person name="Song Y."/>
            <person name="Liu C."/>
            <person name="Lee J."/>
            <person name="Bolanos M."/>
            <person name="Vaisanen M.L."/>
            <person name="Finegold S.M."/>
            <person name="Walker B."/>
            <person name="Young S."/>
            <person name="Zeng Q."/>
            <person name="Gargeya S."/>
            <person name="Fitzgerald M."/>
            <person name="Haas B."/>
            <person name="Abouelleil A."/>
            <person name="Allen A.W."/>
            <person name="Alvarado L."/>
            <person name="Arachchi H.M."/>
            <person name="Berlin A.M."/>
            <person name="Chapman S.B."/>
            <person name="Gainer-Dewar J."/>
            <person name="Goldberg J."/>
            <person name="Griggs A."/>
            <person name="Gujja S."/>
            <person name="Hansen M."/>
            <person name="Howarth C."/>
            <person name="Imamovic A."/>
            <person name="Ireland A."/>
            <person name="Larimer J."/>
            <person name="McCowan C."/>
            <person name="Murphy C."/>
            <person name="Pearson M."/>
            <person name="Poon T.W."/>
            <person name="Priest M."/>
            <person name="Roberts A."/>
            <person name="Saif S."/>
            <person name="Shea T."/>
            <person name="Sisk P."/>
            <person name="Sykes S."/>
            <person name="Wortman J."/>
            <person name="Nusbaum C."/>
            <person name="Birren B."/>
        </authorList>
    </citation>
    <scope>NUCLEOTIDE SEQUENCE [LARGE SCALE GENOMIC DNA]</scope>
    <source>
        <strain evidence="1 2">DSM 19448</strain>
    </source>
</reference>
<dbReference type="AlphaFoldDB" id="A0A0F5IUB8"/>
<dbReference type="PATRIC" id="fig|927665.4.peg.3873"/>
<dbReference type="STRING" id="927665.HMPREF1535_03765"/>
<organism evidence="1 2">
    <name type="scientific">Parabacteroides goldsteinii DSM 19448 = WAL 12034</name>
    <dbReference type="NCBI Taxonomy" id="927665"/>
    <lineage>
        <taxon>Bacteria</taxon>
        <taxon>Pseudomonadati</taxon>
        <taxon>Bacteroidota</taxon>
        <taxon>Bacteroidia</taxon>
        <taxon>Bacteroidales</taxon>
        <taxon>Tannerellaceae</taxon>
        <taxon>Parabacteroides</taxon>
    </lineage>
</organism>
<accession>A0A0F5IUB8</accession>
<evidence type="ECO:0000313" key="1">
    <source>
        <dbReference type="EMBL" id="KKB49139.1"/>
    </source>
</evidence>
<sequence>MVEQKQDTTDAYAIKLDAPAFLENNKDEVEFETIEFTYDKLERKQ</sequence>
<dbReference type="RefSeq" id="WP_007656661.1">
    <property type="nucleotide sequence ID" value="NZ_KQ033913.1"/>
</dbReference>
<evidence type="ECO:0000313" key="2">
    <source>
        <dbReference type="Proteomes" id="UP000033047"/>
    </source>
</evidence>
<dbReference type="HOGENOM" id="CLU_3202972_0_0_10"/>